<feature type="region of interest" description="Disordered" evidence="1">
    <location>
        <begin position="1"/>
        <end position="190"/>
    </location>
</feature>
<dbReference type="EMBL" id="JBBBNY010000012">
    <property type="protein sequence ID" value="MEI7037861.1"/>
    <property type="molecule type" value="Genomic_DNA"/>
</dbReference>
<keyword evidence="3" id="KW-1185">Reference proteome</keyword>
<evidence type="ECO:0000313" key="2">
    <source>
        <dbReference type="EMBL" id="MEI7037861.1"/>
    </source>
</evidence>
<reference evidence="2 3" key="1">
    <citation type="journal article" date="2014" name="Int. J. Syst. Evol. Microbiol.">
        <title>Fulvimonas yonginensis sp. nov., isolated from greenhouse soil, and emended description of the genus Fulvimonas.</title>
        <authorList>
            <person name="Ahn J.H."/>
            <person name="Kim S.J."/>
            <person name="Weon H.Y."/>
            <person name="Hong S.B."/>
            <person name="Seok S.J."/>
            <person name="Kwon S.W."/>
        </authorList>
    </citation>
    <scope>NUCLEOTIDE SEQUENCE [LARGE SCALE GENOMIC DNA]</scope>
    <source>
        <strain evidence="2 3">KACC 16952</strain>
    </source>
</reference>
<dbReference type="Proteomes" id="UP001381174">
    <property type="component" value="Unassembled WGS sequence"/>
</dbReference>
<comment type="caution">
    <text evidence="2">The sequence shown here is derived from an EMBL/GenBank/DDBJ whole genome shotgun (WGS) entry which is preliminary data.</text>
</comment>
<accession>A0ABU8JFA7</accession>
<feature type="compositionally biased region" description="Basic and acidic residues" evidence="1">
    <location>
        <begin position="46"/>
        <end position="55"/>
    </location>
</feature>
<name>A0ABU8JFA7_9GAMM</name>
<proteinExistence type="predicted"/>
<gene>
    <name evidence="2" type="ORF">WAT24_13915</name>
</gene>
<evidence type="ECO:0000256" key="1">
    <source>
        <dbReference type="SAM" id="MobiDB-lite"/>
    </source>
</evidence>
<feature type="compositionally biased region" description="Basic and acidic residues" evidence="1">
    <location>
        <begin position="85"/>
        <end position="99"/>
    </location>
</feature>
<organism evidence="2 3">
    <name type="scientific">Fulvimonas yonginensis</name>
    <dbReference type="NCBI Taxonomy" id="1495200"/>
    <lineage>
        <taxon>Bacteria</taxon>
        <taxon>Pseudomonadati</taxon>
        <taxon>Pseudomonadota</taxon>
        <taxon>Gammaproteobacteria</taxon>
        <taxon>Lysobacterales</taxon>
        <taxon>Rhodanobacteraceae</taxon>
        <taxon>Fulvimonas</taxon>
    </lineage>
</organism>
<evidence type="ECO:0000313" key="3">
    <source>
        <dbReference type="Proteomes" id="UP001381174"/>
    </source>
</evidence>
<sequence length="190" mass="18991">MTKQQAEGAMGDERNERGAAGGPMAPDAEGKTAGANTQSQGGIGHRVVEAAREQYDPATGLPGGPLGKVDPPKMSLDEGGGEDPADGRAHHGFTGDDGAHLATGSESTPPMRSPGPAADLGAQQDQRVHGVPRDPAERTTGADSPNRGGTAGSPGGPAKMAPSHIPGQDADEGIIQGGQSGNDAQRDPQI</sequence>
<protein>
    <submittedName>
        <fullName evidence="2">Uncharacterized protein</fullName>
    </submittedName>
</protein>
<feature type="compositionally biased region" description="Basic and acidic residues" evidence="1">
    <location>
        <begin position="126"/>
        <end position="137"/>
    </location>
</feature>